<organism evidence="2 3">
    <name type="scientific">Periplaneta americana</name>
    <name type="common">American cockroach</name>
    <name type="synonym">Blatta americana</name>
    <dbReference type="NCBI Taxonomy" id="6978"/>
    <lineage>
        <taxon>Eukaryota</taxon>
        <taxon>Metazoa</taxon>
        <taxon>Ecdysozoa</taxon>
        <taxon>Arthropoda</taxon>
        <taxon>Hexapoda</taxon>
        <taxon>Insecta</taxon>
        <taxon>Pterygota</taxon>
        <taxon>Neoptera</taxon>
        <taxon>Polyneoptera</taxon>
        <taxon>Dictyoptera</taxon>
        <taxon>Blattodea</taxon>
        <taxon>Blattoidea</taxon>
        <taxon>Blattidae</taxon>
        <taxon>Blattinae</taxon>
        <taxon>Periplaneta</taxon>
    </lineage>
</organism>
<comment type="caution">
    <text evidence="2">The sequence shown here is derived from an EMBL/GenBank/DDBJ whole genome shotgun (WGS) entry which is preliminary data.</text>
</comment>
<keyword evidence="3" id="KW-1185">Reference proteome</keyword>
<evidence type="ECO:0000313" key="2">
    <source>
        <dbReference type="EMBL" id="KAJ4448801.1"/>
    </source>
</evidence>
<reference evidence="2 3" key="1">
    <citation type="journal article" date="2022" name="Allergy">
        <title>Genome assembly and annotation of Periplaneta americana reveal a comprehensive cockroach allergen profile.</title>
        <authorList>
            <person name="Wang L."/>
            <person name="Xiong Q."/>
            <person name="Saelim N."/>
            <person name="Wang L."/>
            <person name="Nong W."/>
            <person name="Wan A.T."/>
            <person name="Shi M."/>
            <person name="Liu X."/>
            <person name="Cao Q."/>
            <person name="Hui J.H.L."/>
            <person name="Sookrung N."/>
            <person name="Leung T.F."/>
            <person name="Tungtrongchitr A."/>
            <person name="Tsui S.K.W."/>
        </authorList>
    </citation>
    <scope>NUCLEOTIDE SEQUENCE [LARGE SCALE GENOMIC DNA]</scope>
    <source>
        <strain evidence="2">PWHHKU_190912</strain>
    </source>
</reference>
<dbReference type="EMBL" id="JAJSOF020000003">
    <property type="protein sequence ID" value="KAJ4448801.1"/>
    <property type="molecule type" value="Genomic_DNA"/>
</dbReference>
<dbReference type="Proteomes" id="UP001148838">
    <property type="component" value="Unassembled WGS sequence"/>
</dbReference>
<protein>
    <submittedName>
        <fullName evidence="2">Uncharacterized protein</fullName>
    </submittedName>
</protein>
<accession>A0ABQ8TSH0</accession>
<name>A0ABQ8TSH0_PERAM</name>
<feature type="region of interest" description="Disordered" evidence="1">
    <location>
        <begin position="58"/>
        <end position="94"/>
    </location>
</feature>
<proteinExistence type="predicted"/>
<evidence type="ECO:0000256" key="1">
    <source>
        <dbReference type="SAM" id="MobiDB-lite"/>
    </source>
</evidence>
<sequence length="123" mass="14131">MCAQPAQNTADLALPSTGREVHICLKKIRGRQVTKKVNMEKLKNKEDRRKFKANFQEKAATLESTPENKLHEARNRPDDLAIEDEEATSKDEKEFPILNEEIELALKEMKNGKQQELMESPLN</sequence>
<feature type="compositionally biased region" description="Basic and acidic residues" evidence="1">
    <location>
        <begin position="66"/>
        <end position="79"/>
    </location>
</feature>
<gene>
    <name evidence="2" type="ORF">ANN_00192</name>
</gene>
<evidence type="ECO:0000313" key="3">
    <source>
        <dbReference type="Proteomes" id="UP001148838"/>
    </source>
</evidence>